<gene>
    <name evidence="10" type="ORF">JRO89_XSUnG0079400</name>
</gene>
<evidence type="ECO:0000256" key="5">
    <source>
        <dbReference type="ARBA" id="ARBA00022895"/>
    </source>
</evidence>
<keyword evidence="11" id="KW-1185">Reference proteome</keyword>
<keyword evidence="7" id="KW-0539">Nucleus</keyword>
<dbReference type="Proteomes" id="UP000827721">
    <property type="component" value="Unassembled WGS sequence"/>
</dbReference>
<comment type="similarity">
    <text evidence="3">Belongs to the telombin family.</text>
</comment>
<dbReference type="Pfam" id="PF25507">
    <property type="entry name" value="OB_POT1A"/>
    <property type="match status" value="1"/>
</dbReference>
<evidence type="ECO:0000256" key="2">
    <source>
        <dbReference type="ARBA" id="ARBA00004574"/>
    </source>
</evidence>
<organism evidence="10 11">
    <name type="scientific">Xanthoceras sorbifolium</name>
    <dbReference type="NCBI Taxonomy" id="99658"/>
    <lineage>
        <taxon>Eukaryota</taxon>
        <taxon>Viridiplantae</taxon>
        <taxon>Streptophyta</taxon>
        <taxon>Embryophyta</taxon>
        <taxon>Tracheophyta</taxon>
        <taxon>Spermatophyta</taxon>
        <taxon>Magnoliopsida</taxon>
        <taxon>eudicotyledons</taxon>
        <taxon>Gunneridae</taxon>
        <taxon>Pentapetalae</taxon>
        <taxon>rosids</taxon>
        <taxon>malvids</taxon>
        <taxon>Sapindales</taxon>
        <taxon>Sapindaceae</taxon>
        <taxon>Xanthoceroideae</taxon>
        <taxon>Xanthoceras</taxon>
    </lineage>
</organism>
<dbReference type="EMBL" id="JAFEMO010000148">
    <property type="protein sequence ID" value="KAH7525534.1"/>
    <property type="molecule type" value="Genomic_DNA"/>
</dbReference>
<proteinExistence type="inferred from homology"/>
<sequence length="303" mass="35030">MTAVFYKNFSAFALCDGNPSDDFRCYQATLGFNLEEAEKHLITRLRQWRGGFQLSPGTMDNLLSLKDISNGKHFDLICKVVDIYKVAENVWMLLLWDGTDAPPLSLHGNYARFLSSMWHGSLSPSSSVRLLSNSDNIVLEYERKYNERIVRKHGRLPQWVDLSSHFLTGIDGEIVRFSTLIDVLRYAEVDPKFFCVVRVVAMHTFQAQDFCSFDVSSEYRIRLTLEDSTARIHALLAGEEWMRFFEACPVDQRNTKVKMLLGVPEQQNLDNDDEFTRNPPWIKCCIQWKNGLFYVCSTWLVPN</sequence>
<evidence type="ECO:0000256" key="3">
    <source>
        <dbReference type="ARBA" id="ARBA00008442"/>
    </source>
</evidence>
<reference evidence="10 11" key="1">
    <citation type="submission" date="2021-02" db="EMBL/GenBank/DDBJ databases">
        <title>Plant Genome Project.</title>
        <authorList>
            <person name="Zhang R.-G."/>
        </authorList>
    </citation>
    <scope>NUCLEOTIDE SEQUENCE [LARGE SCALE GENOMIC DNA]</scope>
    <source>
        <tissue evidence="10">Leaves</tissue>
    </source>
</reference>
<dbReference type="Pfam" id="PF16686">
    <property type="entry name" value="POT1PC"/>
    <property type="match status" value="1"/>
</dbReference>
<feature type="domain" description="POT1A/B-like OB fold" evidence="9">
    <location>
        <begin position="167"/>
        <end position="287"/>
    </location>
</feature>
<evidence type="ECO:0000259" key="9">
    <source>
        <dbReference type="Pfam" id="PF25507"/>
    </source>
</evidence>
<dbReference type="InterPro" id="IPR032042">
    <property type="entry name" value="POT1PC"/>
</dbReference>
<dbReference type="InterPro" id="IPR028389">
    <property type="entry name" value="POT1"/>
</dbReference>
<feature type="domain" description="Protection of telomeres protein 1 ssDNA-binding" evidence="8">
    <location>
        <begin position="65"/>
        <end position="107"/>
    </location>
</feature>
<evidence type="ECO:0000256" key="1">
    <source>
        <dbReference type="ARBA" id="ARBA00004123"/>
    </source>
</evidence>
<dbReference type="InterPro" id="IPR057620">
    <property type="entry name" value="POT1A/B-like_OB"/>
</dbReference>
<evidence type="ECO:0000256" key="4">
    <source>
        <dbReference type="ARBA" id="ARBA00022454"/>
    </source>
</evidence>
<dbReference type="PANTHER" id="PTHR14513:SF4">
    <property type="entry name" value="PROTECTION OF TELOMERES PROTEIN 1"/>
    <property type="match status" value="1"/>
</dbReference>
<evidence type="ECO:0000259" key="8">
    <source>
        <dbReference type="Pfam" id="PF16686"/>
    </source>
</evidence>
<evidence type="ECO:0000313" key="11">
    <source>
        <dbReference type="Proteomes" id="UP000827721"/>
    </source>
</evidence>
<keyword evidence="6" id="KW-0238">DNA-binding</keyword>
<dbReference type="PANTHER" id="PTHR14513">
    <property type="entry name" value="PROTECTION OF TELOMERES 1"/>
    <property type="match status" value="1"/>
</dbReference>
<comment type="caution">
    <text evidence="10">The sequence shown here is derived from an EMBL/GenBank/DDBJ whole genome shotgun (WGS) entry which is preliminary data.</text>
</comment>
<comment type="subcellular location">
    <subcellularLocation>
        <location evidence="2">Chromosome</location>
        <location evidence="2">Telomere</location>
    </subcellularLocation>
    <subcellularLocation>
        <location evidence="1">Nucleus</location>
    </subcellularLocation>
</comment>
<evidence type="ECO:0000256" key="7">
    <source>
        <dbReference type="ARBA" id="ARBA00023242"/>
    </source>
</evidence>
<dbReference type="Gene3D" id="2.40.50.140">
    <property type="entry name" value="Nucleic acid-binding proteins"/>
    <property type="match status" value="1"/>
</dbReference>
<keyword evidence="5" id="KW-0779">Telomere</keyword>
<dbReference type="SUPFAM" id="SSF50249">
    <property type="entry name" value="Nucleic acid-binding proteins"/>
    <property type="match status" value="1"/>
</dbReference>
<accession>A0ABQ8GZK9</accession>
<protein>
    <submittedName>
        <fullName evidence="10">Uncharacterized protein</fullName>
    </submittedName>
</protein>
<name>A0ABQ8GZK9_9ROSI</name>
<dbReference type="InterPro" id="IPR012340">
    <property type="entry name" value="NA-bd_OB-fold"/>
</dbReference>
<evidence type="ECO:0000256" key="6">
    <source>
        <dbReference type="ARBA" id="ARBA00023125"/>
    </source>
</evidence>
<evidence type="ECO:0000313" key="10">
    <source>
        <dbReference type="EMBL" id="KAH7525534.1"/>
    </source>
</evidence>
<keyword evidence="4" id="KW-0158">Chromosome</keyword>